<accession>A0A210QFG3</accession>
<evidence type="ECO:0000256" key="4">
    <source>
        <dbReference type="ARBA" id="ARBA00023163"/>
    </source>
</evidence>
<evidence type="ECO:0000256" key="5">
    <source>
        <dbReference type="ARBA" id="ARBA00023242"/>
    </source>
</evidence>
<dbReference type="InterPro" id="IPR009072">
    <property type="entry name" value="Histone-fold"/>
</dbReference>
<proteinExistence type="inferred from homology"/>
<dbReference type="GO" id="GO:0003713">
    <property type="term" value="F:transcription coactivator activity"/>
    <property type="evidence" value="ECO:0007669"/>
    <property type="project" value="TreeGrafter"/>
</dbReference>
<keyword evidence="4" id="KW-0804">Transcription</keyword>
<dbReference type="OrthoDB" id="66982at2759"/>
<dbReference type="InterPro" id="IPR003195">
    <property type="entry name" value="TFIID_TAF13"/>
</dbReference>
<dbReference type="Gene3D" id="1.10.20.10">
    <property type="entry name" value="Histone, subunit A"/>
    <property type="match status" value="1"/>
</dbReference>
<dbReference type="PANTHER" id="PTHR11380">
    <property type="entry name" value="TRANSCRIPTION INITIATION FACTOR TFIID/SUPT3-RELATED"/>
    <property type="match status" value="1"/>
</dbReference>
<dbReference type="GO" id="GO:0006366">
    <property type="term" value="P:transcription by RNA polymerase II"/>
    <property type="evidence" value="ECO:0007669"/>
    <property type="project" value="InterPro"/>
</dbReference>
<dbReference type="PANTHER" id="PTHR11380:SF16">
    <property type="entry name" value="TRANSCRIPTION INITIATION PROTEIN SPT3 HOMOLOG"/>
    <property type="match status" value="1"/>
</dbReference>
<dbReference type="EMBL" id="NEDP02003883">
    <property type="protein sequence ID" value="OWF47497.1"/>
    <property type="molecule type" value="Genomic_DNA"/>
</dbReference>
<evidence type="ECO:0000313" key="9">
    <source>
        <dbReference type="Proteomes" id="UP000242188"/>
    </source>
</evidence>
<dbReference type="GO" id="GO:0000124">
    <property type="term" value="C:SAGA complex"/>
    <property type="evidence" value="ECO:0007669"/>
    <property type="project" value="UniProtKB-ARBA"/>
</dbReference>
<dbReference type="GO" id="GO:0046982">
    <property type="term" value="F:protein heterodimerization activity"/>
    <property type="evidence" value="ECO:0007669"/>
    <property type="project" value="InterPro"/>
</dbReference>
<comment type="caution">
    <text evidence="8">The sequence shown here is derived from an EMBL/GenBank/DDBJ whole genome shotgun (WGS) entry which is preliminary data.</text>
</comment>
<protein>
    <submittedName>
        <fullName evidence="8">Transcription initiation protein SPT3-like</fullName>
    </submittedName>
</protein>
<keyword evidence="2" id="KW-0805">Transcription regulation</keyword>
<evidence type="ECO:0000256" key="2">
    <source>
        <dbReference type="ARBA" id="ARBA00023015"/>
    </source>
</evidence>
<evidence type="ECO:0000256" key="3">
    <source>
        <dbReference type="ARBA" id="ARBA00023159"/>
    </source>
</evidence>
<comment type="subcellular location">
    <subcellularLocation>
        <location evidence="1">Nucleus</location>
    </subcellularLocation>
</comment>
<feature type="compositionally biased region" description="Basic residues" evidence="7">
    <location>
        <begin position="330"/>
        <end position="341"/>
    </location>
</feature>
<feature type="compositionally biased region" description="Low complexity" evidence="7">
    <location>
        <begin position="306"/>
        <end position="329"/>
    </location>
</feature>
<dbReference type="AlphaFoldDB" id="A0A210QFG3"/>
<dbReference type="Proteomes" id="UP000242188">
    <property type="component" value="Unassembled WGS sequence"/>
</dbReference>
<dbReference type="FunFam" id="1.10.20.10:FF:000023">
    <property type="entry name" value="transcription initiation protein SPT3 homolog"/>
    <property type="match status" value="1"/>
</dbReference>
<name>A0A210QFG3_MIZYE</name>
<evidence type="ECO:0000256" key="1">
    <source>
        <dbReference type="ARBA" id="ARBA00004123"/>
    </source>
</evidence>
<dbReference type="GO" id="GO:0005634">
    <property type="term" value="C:nucleus"/>
    <property type="evidence" value="ECO:0007669"/>
    <property type="project" value="UniProtKB-SubCell"/>
</dbReference>
<organism evidence="8 9">
    <name type="scientific">Mizuhopecten yessoensis</name>
    <name type="common">Japanese scallop</name>
    <name type="synonym">Patinopecten yessoensis</name>
    <dbReference type="NCBI Taxonomy" id="6573"/>
    <lineage>
        <taxon>Eukaryota</taxon>
        <taxon>Metazoa</taxon>
        <taxon>Spiralia</taxon>
        <taxon>Lophotrochozoa</taxon>
        <taxon>Mollusca</taxon>
        <taxon>Bivalvia</taxon>
        <taxon>Autobranchia</taxon>
        <taxon>Pteriomorphia</taxon>
        <taxon>Pectinida</taxon>
        <taxon>Pectinoidea</taxon>
        <taxon>Pectinidae</taxon>
        <taxon>Mizuhopecten</taxon>
    </lineage>
</organism>
<sequence length="392" mass="42963">MSVKEGGTSSGGISRTGVSSVSVSRAGITHWFTSEIQQMMHGFGDCRKPLNDTALLVEEIVHQQVSALLYQACDVATLRSARFIGMEDLLFLLRKDKVKLGRLLRYLDLKDMKATVLKGGSLDDEEGTESSEKVIQPMKKRRKICHDFLSSIDQSGELVALFDDDKVDDIKHDRLVRAELQSRGMDQKHYMEFCEARQINFSRKYKSQRFKDWLMAGVNIDIKPNLPALEILSYFSYETVAQVVDLALLVKQDIRSALSDPLAKNTPSVCINYHDHSPSSSGSVLGRPSHHPGITSPTGSPPTTPSTPGSTSGVLGSSSGLGSSGSGSSHKSKSKKRRKSGHGQNMEVCTSQAILPSDVQEAMRRFGHCIGPFASCTKVNNLVSPKMRLLCC</sequence>
<evidence type="ECO:0000313" key="8">
    <source>
        <dbReference type="EMBL" id="OWF47497.1"/>
    </source>
</evidence>
<keyword evidence="9" id="KW-1185">Reference proteome</keyword>
<comment type="similarity">
    <text evidence="6">Belongs to the SPT3 family.</text>
</comment>
<dbReference type="GO" id="GO:0006357">
    <property type="term" value="P:regulation of transcription by RNA polymerase II"/>
    <property type="evidence" value="ECO:0007669"/>
    <property type="project" value="UniProtKB-ARBA"/>
</dbReference>
<gene>
    <name evidence="8" type="ORF">KP79_PYT07729</name>
</gene>
<feature type="region of interest" description="Disordered" evidence="7">
    <location>
        <begin position="277"/>
        <end position="349"/>
    </location>
</feature>
<evidence type="ECO:0000256" key="7">
    <source>
        <dbReference type="SAM" id="MobiDB-lite"/>
    </source>
</evidence>
<keyword evidence="3" id="KW-0010">Activator</keyword>
<dbReference type="Pfam" id="PF02269">
    <property type="entry name" value="TFIID-18kDa"/>
    <property type="match status" value="1"/>
</dbReference>
<dbReference type="STRING" id="6573.A0A210QFG3"/>
<reference evidence="8 9" key="1">
    <citation type="journal article" date="2017" name="Nat. Ecol. Evol.">
        <title>Scallop genome provides insights into evolution of bilaterian karyotype and development.</title>
        <authorList>
            <person name="Wang S."/>
            <person name="Zhang J."/>
            <person name="Jiao W."/>
            <person name="Li J."/>
            <person name="Xun X."/>
            <person name="Sun Y."/>
            <person name="Guo X."/>
            <person name="Huan P."/>
            <person name="Dong B."/>
            <person name="Zhang L."/>
            <person name="Hu X."/>
            <person name="Sun X."/>
            <person name="Wang J."/>
            <person name="Zhao C."/>
            <person name="Wang Y."/>
            <person name="Wang D."/>
            <person name="Huang X."/>
            <person name="Wang R."/>
            <person name="Lv J."/>
            <person name="Li Y."/>
            <person name="Zhang Z."/>
            <person name="Liu B."/>
            <person name="Lu W."/>
            <person name="Hui Y."/>
            <person name="Liang J."/>
            <person name="Zhou Z."/>
            <person name="Hou R."/>
            <person name="Li X."/>
            <person name="Liu Y."/>
            <person name="Li H."/>
            <person name="Ning X."/>
            <person name="Lin Y."/>
            <person name="Zhao L."/>
            <person name="Xing Q."/>
            <person name="Dou J."/>
            <person name="Li Y."/>
            <person name="Mao J."/>
            <person name="Guo H."/>
            <person name="Dou H."/>
            <person name="Li T."/>
            <person name="Mu C."/>
            <person name="Jiang W."/>
            <person name="Fu Q."/>
            <person name="Fu X."/>
            <person name="Miao Y."/>
            <person name="Liu J."/>
            <person name="Yu Q."/>
            <person name="Li R."/>
            <person name="Liao H."/>
            <person name="Li X."/>
            <person name="Kong Y."/>
            <person name="Jiang Z."/>
            <person name="Chourrout D."/>
            <person name="Li R."/>
            <person name="Bao Z."/>
        </authorList>
    </citation>
    <scope>NUCLEOTIDE SEQUENCE [LARGE SCALE GENOMIC DNA]</scope>
    <source>
        <strain evidence="8 9">PY_sf001</strain>
    </source>
</reference>
<evidence type="ECO:0000256" key="6">
    <source>
        <dbReference type="ARBA" id="ARBA00061274"/>
    </source>
</evidence>
<dbReference type="SUPFAM" id="SSF47113">
    <property type="entry name" value="Histone-fold"/>
    <property type="match status" value="1"/>
</dbReference>
<keyword evidence="5" id="KW-0539">Nucleus</keyword>
<dbReference type="CDD" id="cd07978">
    <property type="entry name" value="HFD_TAF13"/>
    <property type="match status" value="1"/>
</dbReference>